<dbReference type="Proteomes" id="UP000244496">
    <property type="component" value="Plasmid unnamed2"/>
</dbReference>
<gene>
    <name evidence="1" type="ORF">HYN69_19305</name>
    <name evidence="2" type="ORF">HYN69_20115</name>
</gene>
<keyword evidence="3" id="KW-1185">Reference proteome</keyword>
<reference evidence="1 3" key="1">
    <citation type="submission" date="2018-04" db="EMBL/GenBank/DDBJ databases">
        <title>Genome sequencing of Gemmobacter.</title>
        <authorList>
            <person name="Yi H."/>
            <person name="Baek M.-G."/>
        </authorList>
    </citation>
    <scope>NUCLEOTIDE SEQUENCE [LARGE SCALE GENOMIC DNA]</scope>
    <source>
        <strain evidence="1 3">HYN0069</strain>
        <plasmid evidence="3">Plasmid unnamed2</plasmid>
        <plasmid evidence="1 3">unnamed2</plasmid>
    </source>
</reference>
<dbReference type="KEGG" id="geh:HYN69_20115"/>
<keyword evidence="1" id="KW-0614">Plasmid</keyword>
<evidence type="ECO:0000313" key="3">
    <source>
        <dbReference type="Proteomes" id="UP000244496"/>
    </source>
</evidence>
<organism evidence="1 3">
    <name type="scientific">Paragemmobacter aquarius</name>
    <dbReference type="NCBI Taxonomy" id="2169400"/>
    <lineage>
        <taxon>Bacteria</taxon>
        <taxon>Pseudomonadati</taxon>
        <taxon>Pseudomonadota</taxon>
        <taxon>Alphaproteobacteria</taxon>
        <taxon>Rhodobacterales</taxon>
        <taxon>Paracoccaceae</taxon>
        <taxon>Paragemmobacter</taxon>
    </lineage>
</organism>
<geneLocation type="plasmid" evidence="1 3">
    <name>unnamed2</name>
</geneLocation>
<dbReference type="AlphaFoldDB" id="A0A2S0USF5"/>
<name>A0A2S0USF5_9RHOB</name>
<sequence length="244" mass="25278">MALITLTPAGPRVIARWRAGVGLACQSVTHGPMDPALLARFARALGGLPPGRTLLRVPYPPGLGTGMSTAGLLGVAAFAGRALAPLSLARACVAAEGASDPLMFAQPSRLLWASRQGRVLARLSPQPRAHLLAGFWGPARPTQAGDLAYADVSDLLERWQAEAPLATRAALASESAARCVALRGPSEDPTERLAHDLGALGWMMSHSGAARALIFAPGALPRHGMAALREAGLRGVHHLATLGE</sequence>
<dbReference type="EMBL" id="CP028920">
    <property type="protein sequence ID" value="AWB50737.1"/>
    <property type="molecule type" value="Genomic_DNA"/>
</dbReference>
<evidence type="ECO:0000313" key="2">
    <source>
        <dbReference type="EMBL" id="AWB50879.1"/>
    </source>
</evidence>
<evidence type="ECO:0000313" key="1">
    <source>
        <dbReference type="EMBL" id="AWB50737.1"/>
    </source>
</evidence>
<accession>A0A2S0USF5</accession>
<proteinExistence type="predicted"/>
<dbReference type="EMBL" id="CP028920">
    <property type="protein sequence ID" value="AWB50879.1"/>
    <property type="molecule type" value="Genomic_DNA"/>
</dbReference>
<dbReference type="KEGG" id="geh:HYN69_19305"/>
<protein>
    <submittedName>
        <fullName evidence="1">Propanediol utilization protein</fullName>
    </submittedName>
</protein>